<dbReference type="RefSeq" id="XP_007712981.1">
    <property type="nucleotide sequence ID" value="XM_007714791.1"/>
</dbReference>
<dbReference type="KEGG" id="bze:COCCADRAFT_37378"/>
<organism evidence="1 2">
    <name type="scientific">Cochliobolus carbonum (strain 26-R-13)</name>
    <name type="common">Maize leaf spot fungus</name>
    <name type="synonym">Bipolaris zeicola</name>
    <dbReference type="NCBI Taxonomy" id="930089"/>
    <lineage>
        <taxon>Eukaryota</taxon>
        <taxon>Fungi</taxon>
        <taxon>Dikarya</taxon>
        <taxon>Ascomycota</taxon>
        <taxon>Pezizomycotina</taxon>
        <taxon>Dothideomycetes</taxon>
        <taxon>Pleosporomycetidae</taxon>
        <taxon>Pleosporales</taxon>
        <taxon>Pleosporineae</taxon>
        <taxon>Pleosporaceae</taxon>
        <taxon>Bipolaris</taxon>
    </lineage>
</organism>
<reference evidence="1 2" key="1">
    <citation type="journal article" date="2013" name="PLoS Genet.">
        <title>Comparative genome structure, secondary metabolite, and effector coding capacity across Cochliobolus pathogens.</title>
        <authorList>
            <person name="Condon B.J."/>
            <person name="Leng Y."/>
            <person name="Wu D."/>
            <person name="Bushley K.E."/>
            <person name="Ohm R.A."/>
            <person name="Otillar R."/>
            <person name="Martin J."/>
            <person name="Schackwitz W."/>
            <person name="Grimwood J."/>
            <person name="MohdZainudin N."/>
            <person name="Xue C."/>
            <person name="Wang R."/>
            <person name="Manning V.A."/>
            <person name="Dhillon B."/>
            <person name="Tu Z.J."/>
            <person name="Steffenson B.J."/>
            <person name="Salamov A."/>
            <person name="Sun H."/>
            <person name="Lowry S."/>
            <person name="LaButti K."/>
            <person name="Han J."/>
            <person name="Copeland A."/>
            <person name="Lindquist E."/>
            <person name="Barry K."/>
            <person name="Schmutz J."/>
            <person name="Baker S.E."/>
            <person name="Ciuffetti L.M."/>
            <person name="Grigoriev I.V."/>
            <person name="Zhong S."/>
            <person name="Turgeon B.G."/>
        </authorList>
    </citation>
    <scope>NUCLEOTIDE SEQUENCE [LARGE SCALE GENOMIC DNA]</scope>
    <source>
        <strain evidence="1 2">26-R-13</strain>
    </source>
</reference>
<dbReference type="Proteomes" id="UP000053841">
    <property type="component" value="Unassembled WGS sequence"/>
</dbReference>
<name>W6Y4Z9_COCC2</name>
<evidence type="ECO:0000313" key="1">
    <source>
        <dbReference type="EMBL" id="EUC32695.1"/>
    </source>
</evidence>
<dbReference type="GeneID" id="19148515"/>
<proteinExistence type="predicted"/>
<protein>
    <submittedName>
        <fullName evidence="1">Uncharacterized protein</fullName>
    </submittedName>
</protein>
<accession>W6Y4Z9</accession>
<evidence type="ECO:0000313" key="2">
    <source>
        <dbReference type="Proteomes" id="UP000053841"/>
    </source>
</evidence>
<keyword evidence="2" id="KW-1185">Reference proteome</keyword>
<dbReference type="eggNOG" id="ENOG502SYU0">
    <property type="taxonomic scope" value="Eukaryota"/>
</dbReference>
<sequence>MKVKGASVKGSSSFVTVDHFLEAIDAKVTSIHTTRSPFGTNKLKASLASGTLPPSPSTQSENVLWRAKQFFAERLGDRQARLDYLFRAVQGLVEAPELAPDFTKNMWKSRSAIFNKPSMPNTKARLRSLYNGHRTIKRAREQYLYAARFCYIYLEHDLDELSKSRDLILSQGRGRITAAFELQAEIISTTVDIVKAERKAGRGYLQILMEGGPGFILRLGSNVSTIWERKLSTADIRLIIEFLIAEAPVLYKDIMSYNEIATRALIDGFIAYGWSAEEILASETSLFKRLREFANLEEILQSAERYGTCQSSVNTLLEMNTPDVMQNQEFCNLDEDLLSTPHSSLSLVTIESVFGLSMCTDEELEVMNSLSQTRDEELDLLLSQEMEYSTDVCWTIGDENSSNLCT</sequence>
<dbReference type="OrthoDB" id="3688636at2759"/>
<dbReference type="HOGENOM" id="CLU_067843_0_0_1"/>
<gene>
    <name evidence="1" type="ORF">COCCADRAFT_37378</name>
</gene>
<dbReference type="EMBL" id="KI964626">
    <property type="protein sequence ID" value="EUC32695.1"/>
    <property type="molecule type" value="Genomic_DNA"/>
</dbReference>
<dbReference type="AlphaFoldDB" id="W6Y4Z9"/>